<sequence>MAGNYQGHQVLNFNCDSCNQPIAPSSPRIHCQICHDYDLCANCALGDRFNERHLASHPIQLYKQSGGVNGGEPILSRNTITFAQPLPYGSPPSFPSHTPSNGLPNLPPPLPPRRPGPVSGNRPPPGMPDQRWQPFFLPDMTPTTTFTTLLNDIFSHLDSSNSGYLVPEAYSRFLDDLGYVGQENSWKAGYIATLYISAESMADKSLKNTFDLFSIDHVVQQRIQPTHVDPTGTTSLLRGFLGNAFNPSMLQTPGIAEGPMPLLTRKGFLDITTIEVLGDPSKEWGNLSRVIRKYDLPRYRSWGDLPRSALPDLPDPRTLQKVAAIHEVAKAKAARELASVHAGQMLAAQGRQNALDLISGDTRYYRYY</sequence>
<dbReference type="AlphaFoldDB" id="A0A9P6CJ33"/>
<dbReference type="CDD" id="cd02249">
    <property type="entry name" value="ZZ"/>
    <property type="match status" value="1"/>
</dbReference>
<keyword evidence="8" id="KW-1185">Reference proteome</keyword>
<gene>
    <name evidence="7" type="ORF">BDZ94DRAFT_1232380</name>
</gene>
<comment type="caution">
    <text evidence="7">The sequence shown here is derived from an EMBL/GenBank/DDBJ whole genome shotgun (WGS) entry which is preliminary data.</text>
</comment>
<feature type="region of interest" description="Disordered" evidence="5">
    <location>
        <begin position="86"/>
        <end position="132"/>
    </location>
</feature>
<proteinExistence type="predicted"/>
<dbReference type="Proteomes" id="UP000807353">
    <property type="component" value="Unassembled WGS sequence"/>
</dbReference>
<dbReference type="GO" id="GO:0008270">
    <property type="term" value="F:zinc ion binding"/>
    <property type="evidence" value="ECO:0007669"/>
    <property type="project" value="UniProtKB-KW"/>
</dbReference>
<evidence type="ECO:0000256" key="2">
    <source>
        <dbReference type="ARBA" id="ARBA00022771"/>
    </source>
</evidence>
<name>A0A9P6CJ33_9AGAR</name>
<dbReference type="PROSITE" id="PS50135">
    <property type="entry name" value="ZF_ZZ_2"/>
    <property type="match status" value="1"/>
</dbReference>
<keyword evidence="1" id="KW-0479">Metal-binding</keyword>
<evidence type="ECO:0000256" key="4">
    <source>
        <dbReference type="PROSITE-ProRule" id="PRU00228"/>
    </source>
</evidence>
<dbReference type="Gene3D" id="3.30.60.90">
    <property type="match status" value="1"/>
</dbReference>
<dbReference type="Pfam" id="PF24355">
    <property type="entry name" value="DUF7514"/>
    <property type="match status" value="1"/>
</dbReference>
<dbReference type="InterPro" id="IPR000433">
    <property type="entry name" value="Znf_ZZ"/>
</dbReference>
<dbReference type="SMART" id="SM00291">
    <property type="entry name" value="ZnF_ZZ"/>
    <property type="match status" value="1"/>
</dbReference>
<dbReference type="Pfam" id="PF00569">
    <property type="entry name" value="ZZ"/>
    <property type="match status" value="1"/>
</dbReference>
<reference evidence="7" key="1">
    <citation type="submission" date="2020-11" db="EMBL/GenBank/DDBJ databases">
        <authorList>
            <consortium name="DOE Joint Genome Institute"/>
            <person name="Ahrendt S."/>
            <person name="Riley R."/>
            <person name="Andreopoulos W."/>
            <person name="Labutti K."/>
            <person name="Pangilinan J."/>
            <person name="Ruiz-Duenas F.J."/>
            <person name="Barrasa J.M."/>
            <person name="Sanchez-Garcia M."/>
            <person name="Camarero S."/>
            <person name="Miyauchi S."/>
            <person name="Serrano A."/>
            <person name="Linde D."/>
            <person name="Babiker R."/>
            <person name="Drula E."/>
            <person name="Ayuso-Fernandez I."/>
            <person name="Pacheco R."/>
            <person name="Padilla G."/>
            <person name="Ferreira P."/>
            <person name="Barriuso J."/>
            <person name="Kellner H."/>
            <person name="Castanera R."/>
            <person name="Alfaro M."/>
            <person name="Ramirez L."/>
            <person name="Pisabarro A.G."/>
            <person name="Kuo A."/>
            <person name="Tritt A."/>
            <person name="Lipzen A."/>
            <person name="He G."/>
            <person name="Yan M."/>
            <person name="Ng V."/>
            <person name="Cullen D."/>
            <person name="Martin F."/>
            <person name="Rosso M.-N."/>
            <person name="Henrissat B."/>
            <person name="Hibbett D."/>
            <person name="Martinez A.T."/>
            <person name="Grigoriev I.V."/>
        </authorList>
    </citation>
    <scope>NUCLEOTIDE SEQUENCE</scope>
    <source>
        <strain evidence="7">CBS 247.69</strain>
    </source>
</reference>
<accession>A0A9P6CJ33</accession>
<evidence type="ECO:0000259" key="6">
    <source>
        <dbReference type="PROSITE" id="PS50135"/>
    </source>
</evidence>
<evidence type="ECO:0000256" key="1">
    <source>
        <dbReference type="ARBA" id="ARBA00022723"/>
    </source>
</evidence>
<dbReference type="OrthoDB" id="7873042at2759"/>
<evidence type="ECO:0000256" key="5">
    <source>
        <dbReference type="SAM" id="MobiDB-lite"/>
    </source>
</evidence>
<evidence type="ECO:0000313" key="7">
    <source>
        <dbReference type="EMBL" id="KAF9468321.1"/>
    </source>
</evidence>
<feature type="domain" description="ZZ-type" evidence="6">
    <location>
        <begin position="10"/>
        <end position="67"/>
    </location>
</feature>
<evidence type="ECO:0000313" key="8">
    <source>
        <dbReference type="Proteomes" id="UP000807353"/>
    </source>
</evidence>
<dbReference type="InterPro" id="IPR043145">
    <property type="entry name" value="Znf_ZZ_sf"/>
</dbReference>
<evidence type="ECO:0000256" key="3">
    <source>
        <dbReference type="ARBA" id="ARBA00022833"/>
    </source>
</evidence>
<dbReference type="EMBL" id="MU150233">
    <property type="protein sequence ID" value="KAF9468321.1"/>
    <property type="molecule type" value="Genomic_DNA"/>
</dbReference>
<dbReference type="SUPFAM" id="SSF57850">
    <property type="entry name" value="RING/U-box"/>
    <property type="match status" value="1"/>
</dbReference>
<keyword evidence="3" id="KW-0862">Zinc</keyword>
<dbReference type="InterPro" id="IPR055936">
    <property type="entry name" value="DUF7514"/>
</dbReference>
<keyword evidence="2 4" id="KW-0863">Zinc-finger</keyword>
<organism evidence="7 8">
    <name type="scientific">Collybia nuda</name>
    <dbReference type="NCBI Taxonomy" id="64659"/>
    <lineage>
        <taxon>Eukaryota</taxon>
        <taxon>Fungi</taxon>
        <taxon>Dikarya</taxon>
        <taxon>Basidiomycota</taxon>
        <taxon>Agaricomycotina</taxon>
        <taxon>Agaricomycetes</taxon>
        <taxon>Agaricomycetidae</taxon>
        <taxon>Agaricales</taxon>
        <taxon>Tricholomatineae</taxon>
        <taxon>Clitocybaceae</taxon>
        <taxon>Collybia</taxon>
    </lineage>
</organism>
<protein>
    <recommendedName>
        <fullName evidence="6">ZZ-type domain-containing protein</fullName>
    </recommendedName>
</protein>
<feature type="compositionally biased region" description="Pro residues" evidence="5">
    <location>
        <begin position="105"/>
        <end position="115"/>
    </location>
</feature>